<gene>
    <name evidence="2" type="ORF">CCAP1982_LOCUS21010</name>
</gene>
<dbReference type="EMBL" id="CAJHJT010000056">
    <property type="protein sequence ID" value="CAD7012911.1"/>
    <property type="molecule type" value="Genomic_DNA"/>
</dbReference>
<feature type="signal peptide" evidence="1">
    <location>
        <begin position="1"/>
        <end position="22"/>
    </location>
</feature>
<accession>A0A811VD40</accession>
<dbReference type="KEGG" id="ccat:101461941"/>
<protein>
    <submittedName>
        <fullName evidence="2">(Mediterranean fruit fly) hypothetical protein</fullName>
    </submittedName>
</protein>
<keyword evidence="3" id="KW-1185">Reference proteome</keyword>
<name>A0A811VD40_CERCA</name>
<proteinExistence type="predicted"/>
<reference evidence="2" key="1">
    <citation type="submission" date="2020-11" db="EMBL/GenBank/DDBJ databases">
        <authorList>
            <person name="Whitehead M."/>
        </authorList>
    </citation>
    <scope>NUCLEOTIDE SEQUENCE</scope>
    <source>
        <strain evidence="2">EGII</strain>
    </source>
</reference>
<dbReference type="OrthoDB" id="8017601at2759"/>
<feature type="chain" id="PRO_5032945107" evidence="1">
    <location>
        <begin position="23"/>
        <end position="433"/>
    </location>
</feature>
<organism evidence="2 3">
    <name type="scientific">Ceratitis capitata</name>
    <name type="common">Mediterranean fruit fly</name>
    <name type="synonym">Tephritis capitata</name>
    <dbReference type="NCBI Taxonomy" id="7213"/>
    <lineage>
        <taxon>Eukaryota</taxon>
        <taxon>Metazoa</taxon>
        <taxon>Ecdysozoa</taxon>
        <taxon>Arthropoda</taxon>
        <taxon>Hexapoda</taxon>
        <taxon>Insecta</taxon>
        <taxon>Pterygota</taxon>
        <taxon>Neoptera</taxon>
        <taxon>Endopterygota</taxon>
        <taxon>Diptera</taxon>
        <taxon>Brachycera</taxon>
        <taxon>Muscomorpha</taxon>
        <taxon>Tephritoidea</taxon>
        <taxon>Tephritidae</taxon>
        <taxon>Ceratitis</taxon>
        <taxon>Ceratitis</taxon>
    </lineage>
</organism>
<evidence type="ECO:0000313" key="3">
    <source>
        <dbReference type="Proteomes" id="UP000606786"/>
    </source>
</evidence>
<sequence>MLNVSNLLFIVTVFSTCNYVRVVGICRLSIDLPSPLFSSNFGTKAIVFRAHEDELTLDDGETITAYCSTGEIKLESKYYSNYNYESIPYPNDWKAAHLECLDNQISLNGNMYTYVRISCTAEPTPILYESKTSLPKCEGFTTYAIGYQLPPLGDTITAAICYDLNRLKLKYVTYFAYPKNTKVSDALKDNNSAKWVSASLTVKTRGIHNYFKFINTDSINKKIVNEFSVENILQDDAIKYKLNGYEHILSTIWWRQLREENWRYFLEALRQRTESGQYAYVVSVGAYGNITLPSALTNCPSSRDEVFTVHTEDMMVEAPAYIWAYVQSQTGTKSEEDFVVIAHNSPYIKDPGHQPLCEFDICDTVDWLKESKFGKLRQLPTLGYTFCCRPGEVANVIDNFPLKTKVEVIDNEEGTTIETADDDVQDEDYTFIT</sequence>
<evidence type="ECO:0000313" key="2">
    <source>
        <dbReference type="EMBL" id="CAD7012911.1"/>
    </source>
</evidence>
<evidence type="ECO:0000256" key="1">
    <source>
        <dbReference type="SAM" id="SignalP"/>
    </source>
</evidence>
<comment type="caution">
    <text evidence="2">The sequence shown here is derived from an EMBL/GenBank/DDBJ whole genome shotgun (WGS) entry which is preliminary data.</text>
</comment>
<dbReference type="Proteomes" id="UP000606786">
    <property type="component" value="Unassembled WGS sequence"/>
</dbReference>
<dbReference type="AlphaFoldDB" id="A0A811VD40"/>
<keyword evidence="1" id="KW-0732">Signal</keyword>